<organism evidence="2 3">
    <name type="scientific">Cytobacillus stercorigallinarum</name>
    <dbReference type="NCBI Taxonomy" id="2762240"/>
    <lineage>
        <taxon>Bacteria</taxon>
        <taxon>Bacillati</taxon>
        <taxon>Bacillota</taxon>
        <taxon>Bacilli</taxon>
        <taxon>Bacillales</taxon>
        <taxon>Bacillaceae</taxon>
        <taxon>Cytobacillus</taxon>
    </lineage>
</organism>
<proteinExistence type="predicted"/>
<dbReference type="InterPro" id="IPR024980">
    <property type="entry name" value="DUF3886"/>
</dbReference>
<keyword evidence="3" id="KW-1185">Reference proteome</keyword>
<dbReference type="Proteomes" id="UP000657931">
    <property type="component" value="Unassembled WGS sequence"/>
</dbReference>
<evidence type="ECO:0000256" key="1">
    <source>
        <dbReference type="SAM" id="MobiDB-lite"/>
    </source>
</evidence>
<feature type="compositionally biased region" description="Basic residues" evidence="1">
    <location>
        <begin position="1"/>
        <end position="10"/>
    </location>
</feature>
<sequence length="83" mass="9868">MKQKKQRAQSKKINEDKPLTLGDMLNPELVKGLQGKKNELKKAEEIKLEEESRRKAEERKLREKNKSFEELLGESNLNWKEFK</sequence>
<comment type="caution">
    <text evidence="2">The sequence shown here is derived from an EMBL/GenBank/DDBJ whole genome shotgun (WGS) entry which is preliminary data.</text>
</comment>
<dbReference type="EMBL" id="JACSQT010000001">
    <property type="protein sequence ID" value="MBD7935985.1"/>
    <property type="molecule type" value="Genomic_DNA"/>
</dbReference>
<evidence type="ECO:0000313" key="3">
    <source>
        <dbReference type="Proteomes" id="UP000657931"/>
    </source>
</evidence>
<gene>
    <name evidence="2" type="ORF">H9655_03010</name>
</gene>
<dbReference type="RefSeq" id="WP_191810718.1">
    <property type="nucleotide sequence ID" value="NZ_JACSQT010000001.1"/>
</dbReference>
<feature type="region of interest" description="Disordered" evidence="1">
    <location>
        <begin position="1"/>
        <end position="37"/>
    </location>
</feature>
<dbReference type="Pfam" id="PF13025">
    <property type="entry name" value="DUF3886"/>
    <property type="match status" value="1"/>
</dbReference>
<accession>A0ABR8QKE3</accession>
<evidence type="ECO:0000313" key="2">
    <source>
        <dbReference type="EMBL" id="MBD7935985.1"/>
    </source>
</evidence>
<reference evidence="2 3" key="1">
    <citation type="submission" date="2020-08" db="EMBL/GenBank/DDBJ databases">
        <title>A Genomic Blueprint of the Chicken Gut Microbiome.</title>
        <authorList>
            <person name="Gilroy R."/>
            <person name="Ravi A."/>
            <person name="Getino M."/>
            <person name="Pursley I."/>
            <person name="Horton D.L."/>
            <person name="Alikhan N.-F."/>
            <person name="Baker D."/>
            <person name="Gharbi K."/>
            <person name="Hall N."/>
            <person name="Watson M."/>
            <person name="Adriaenssens E.M."/>
            <person name="Foster-Nyarko E."/>
            <person name="Jarju S."/>
            <person name="Secka A."/>
            <person name="Antonio M."/>
            <person name="Oren A."/>
            <person name="Chaudhuri R."/>
            <person name="La Ragione R.M."/>
            <person name="Hildebrand F."/>
            <person name="Pallen M.J."/>
        </authorList>
    </citation>
    <scope>NUCLEOTIDE SEQUENCE [LARGE SCALE GENOMIC DNA]</scope>
    <source>
        <strain evidence="2 3">Sa5YUA1</strain>
    </source>
</reference>
<protein>
    <submittedName>
        <fullName evidence="2">YqkE family protein</fullName>
    </submittedName>
</protein>
<name>A0ABR8QKE3_9BACI</name>